<dbReference type="FunFam" id="3.30.200.20:FF:000042">
    <property type="entry name" value="Aurora kinase A"/>
    <property type="match status" value="1"/>
</dbReference>
<evidence type="ECO:0000259" key="3">
    <source>
        <dbReference type="PROSITE" id="PS50011"/>
    </source>
</evidence>
<evidence type="ECO:0000256" key="1">
    <source>
        <dbReference type="ARBA" id="ARBA00022741"/>
    </source>
</evidence>
<dbReference type="Pfam" id="PF00069">
    <property type="entry name" value="Pkinase"/>
    <property type="match status" value="1"/>
</dbReference>
<dbReference type="SUPFAM" id="SSF56112">
    <property type="entry name" value="Protein kinase-like (PK-like)"/>
    <property type="match status" value="1"/>
</dbReference>
<organism evidence="4 5">
    <name type="scientific">Pneumocystis murina (strain B123)</name>
    <name type="common">Mouse pneumocystis pneumonia agent</name>
    <name type="synonym">Pneumocystis carinii f. sp. muris</name>
    <dbReference type="NCBI Taxonomy" id="1069680"/>
    <lineage>
        <taxon>Eukaryota</taxon>
        <taxon>Fungi</taxon>
        <taxon>Dikarya</taxon>
        <taxon>Ascomycota</taxon>
        <taxon>Taphrinomycotina</taxon>
        <taxon>Pneumocystomycetes</taxon>
        <taxon>Pneumocystaceae</taxon>
        <taxon>Pneumocystis</taxon>
    </lineage>
</organism>
<gene>
    <name evidence="4" type="ORF">PNEG_03494</name>
</gene>
<feature type="domain" description="Protein kinase" evidence="3">
    <location>
        <begin position="82"/>
        <end position="367"/>
    </location>
</feature>
<name>M7NLH6_PNEMU</name>
<dbReference type="Gene3D" id="3.30.200.20">
    <property type="entry name" value="Phosphorylase Kinase, domain 1"/>
    <property type="match status" value="1"/>
</dbReference>
<evidence type="ECO:0000313" key="5">
    <source>
        <dbReference type="Proteomes" id="UP000011958"/>
    </source>
</evidence>
<dbReference type="GO" id="GO:0005524">
    <property type="term" value="F:ATP binding"/>
    <property type="evidence" value="ECO:0007669"/>
    <property type="project" value="UniProtKB-KW"/>
</dbReference>
<evidence type="ECO:0000313" key="4">
    <source>
        <dbReference type="EMBL" id="EMR08052.1"/>
    </source>
</evidence>
<dbReference type="PROSITE" id="PS00108">
    <property type="entry name" value="PROTEIN_KINASE_ST"/>
    <property type="match status" value="1"/>
</dbReference>
<dbReference type="InterPro" id="IPR008271">
    <property type="entry name" value="Ser/Thr_kinase_AS"/>
</dbReference>
<dbReference type="FunFam" id="1.10.510.10:FF:000313">
    <property type="entry name" value="Serine/threonine-protein kinase srk1"/>
    <property type="match status" value="1"/>
</dbReference>
<keyword evidence="5" id="KW-1185">Reference proteome</keyword>
<keyword evidence="1" id="KW-0547">Nucleotide-binding</keyword>
<dbReference type="VEuPathDB" id="FungiDB:PNEG_03494"/>
<dbReference type="GO" id="GO:0004672">
    <property type="term" value="F:protein kinase activity"/>
    <property type="evidence" value="ECO:0007669"/>
    <property type="project" value="InterPro"/>
</dbReference>
<dbReference type="Proteomes" id="UP000011958">
    <property type="component" value="Unassembled WGS sequence"/>
</dbReference>
<proteinExistence type="predicted"/>
<dbReference type="InterPro" id="IPR011009">
    <property type="entry name" value="Kinase-like_dom_sf"/>
</dbReference>
<dbReference type="GeneID" id="19897181"/>
<accession>M7NLH6</accession>
<dbReference type="Gene3D" id="1.10.510.10">
    <property type="entry name" value="Transferase(Phosphotransferase) domain 1"/>
    <property type="match status" value="1"/>
</dbReference>
<dbReference type="InterPro" id="IPR000719">
    <property type="entry name" value="Prot_kinase_dom"/>
</dbReference>
<reference evidence="5" key="1">
    <citation type="journal article" date="2016" name="Nat. Commun.">
        <title>Genome analysis of three Pneumocystis species reveals adaptation mechanisms to life exclusively in mammalian hosts.</title>
        <authorList>
            <person name="Ma L."/>
            <person name="Chen Z."/>
            <person name="Huang D.W."/>
            <person name="Kutty G."/>
            <person name="Ishihara M."/>
            <person name="Wang H."/>
            <person name="Abouelleil A."/>
            <person name="Bishop L."/>
            <person name="Davey E."/>
            <person name="Deng R."/>
            <person name="Deng X."/>
            <person name="Fan L."/>
            <person name="Fantoni G."/>
            <person name="Fitzgerald M."/>
            <person name="Gogineni E."/>
            <person name="Goldberg J.M."/>
            <person name="Handley G."/>
            <person name="Hu X."/>
            <person name="Huber C."/>
            <person name="Jiao X."/>
            <person name="Jones K."/>
            <person name="Levin J.Z."/>
            <person name="Liu Y."/>
            <person name="Macdonald P."/>
            <person name="Melnikov A."/>
            <person name="Raley C."/>
            <person name="Sassi M."/>
            <person name="Sherman B.T."/>
            <person name="Song X."/>
            <person name="Sykes S."/>
            <person name="Tran B."/>
            <person name="Walsh L."/>
            <person name="Xia Y."/>
            <person name="Yang J."/>
            <person name="Young S."/>
            <person name="Zeng Q."/>
            <person name="Zheng X."/>
            <person name="Stephens R."/>
            <person name="Nusbaum C."/>
            <person name="Birren B.W."/>
            <person name="Azadi P."/>
            <person name="Lempicki R.A."/>
            <person name="Cuomo C.A."/>
            <person name="Kovacs J.A."/>
        </authorList>
    </citation>
    <scope>NUCLEOTIDE SEQUENCE [LARGE SCALE GENOMIC DNA]</scope>
    <source>
        <strain evidence="5">B123</strain>
    </source>
</reference>
<protein>
    <recommendedName>
        <fullName evidence="3">Protein kinase domain-containing protein</fullName>
    </recommendedName>
</protein>
<dbReference type="RefSeq" id="XP_007875584.1">
    <property type="nucleotide sequence ID" value="XM_007877393.1"/>
</dbReference>
<dbReference type="PANTHER" id="PTHR24347">
    <property type="entry name" value="SERINE/THREONINE-PROTEIN KINASE"/>
    <property type="match status" value="1"/>
</dbReference>
<dbReference type="AlphaFoldDB" id="M7NLH6"/>
<dbReference type="PROSITE" id="PS50011">
    <property type="entry name" value="PROTEIN_KINASE_DOM"/>
    <property type="match status" value="1"/>
</dbReference>
<dbReference type="eggNOG" id="KOG0032">
    <property type="taxonomic scope" value="Eukaryota"/>
</dbReference>
<dbReference type="EMBL" id="AFWA02000016">
    <property type="protein sequence ID" value="EMR08052.1"/>
    <property type="molecule type" value="Genomic_DNA"/>
</dbReference>
<evidence type="ECO:0000256" key="2">
    <source>
        <dbReference type="ARBA" id="ARBA00022840"/>
    </source>
</evidence>
<dbReference type="STRING" id="1069680.M7NLH6"/>
<dbReference type="HOGENOM" id="CLU_006421_3_2_1"/>
<dbReference type="SMART" id="SM00220">
    <property type="entry name" value="S_TKc"/>
    <property type="match status" value="1"/>
</dbReference>
<comment type="caution">
    <text evidence="4">The sequence shown here is derived from an EMBL/GenBank/DDBJ whole genome shotgun (WGS) entry which is preliminary data.</text>
</comment>
<dbReference type="OrthoDB" id="1738954at2759"/>
<keyword evidence="2" id="KW-0067">ATP-binding</keyword>
<dbReference type="OMA" id="WIRESKK"/>
<sequence length="540" mass="63465">MIEIFRILVDCSKKIHNSLFKHSSRQIYQDFKKITYDHIEKEDEKSICNEFYSGNSTKEIYMNHQKKIIQKNLSQCMSFEKYTLIEKMGDGAHSEVYKAICNETKEYVAIKVIRKYQLNYTQKVNVFKEIRIMQDINHPNILRFLGFLENNDYYFLILELVEGGEIFYQIVRLTYFSEELSKHVITQVAHAIHYLHEEKGVVHRDIKPENILYKPIPFVPRKHAKSKMDMDKADEGEFIQGLGSGTIGQVKIADFGLSKVIWDRQTKTPCGTIGYTAPEIIKDQKYSKCVDMWALGCVLYTFLCGFPPFYDENTQVLSRKVARGEFSFLSPWWDNISKSAQDLVSNLLTVDPKKRYTINQFLNHPWIRESKKEALQDNVSYVSNSLTLNSISSWSYIRDYPTCKEYKNYFRSSDAISLRDVFDISYKIQRMKEESTYQTSVLLDNTFHNNMNISYYIEETIQKKLHSQIYHTVKENIYTPKKHSKHTNEEEKKYNSSLHSLYLSHLHSSTDNFLYDSESCLELLLEKSTLLCRRKALLAL</sequence>